<dbReference type="STRING" id="362948.LSL_0743"/>
<dbReference type="HOGENOM" id="CLU_3137126_0_0_9"/>
<organism evidence="1 2">
    <name type="scientific">Ligilactobacillus salivarius (strain UCC118)</name>
    <name type="common">Lactobacillus salivarius</name>
    <dbReference type="NCBI Taxonomy" id="362948"/>
    <lineage>
        <taxon>Bacteria</taxon>
        <taxon>Bacillati</taxon>
        <taxon>Bacillota</taxon>
        <taxon>Bacilli</taxon>
        <taxon>Lactobacillales</taxon>
        <taxon>Lactobacillaceae</taxon>
        <taxon>Ligilactobacillus</taxon>
    </lineage>
</organism>
<proteinExistence type="predicted"/>
<keyword evidence="2" id="KW-1185">Reference proteome</keyword>
<protein>
    <submittedName>
        <fullName evidence="1">Uncharacterized protein</fullName>
    </submittedName>
</protein>
<accession>A0JQI3</accession>
<gene>
    <name evidence="1" type="ordered locus">LSL_0743</name>
</gene>
<dbReference type="AlphaFoldDB" id="A0JQI3"/>
<dbReference type="EMBL" id="CP000233">
    <property type="protein sequence ID" value="ABD99553.1"/>
    <property type="molecule type" value="Genomic_DNA"/>
</dbReference>
<evidence type="ECO:0000313" key="1">
    <source>
        <dbReference type="EMBL" id="ABD99553.1"/>
    </source>
</evidence>
<sequence>MDNFVDYHIIMGYTISCKLSCQLISNDMNIIISAKIDYESYLLCLLTTL</sequence>
<dbReference type="KEGG" id="lsl:LSL_0743"/>
<dbReference type="Proteomes" id="UP000006559">
    <property type="component" value="Chromosome"/>
</dbReference>
<evidence type="ECO:0000313" key="2">
    <source>
        <dbReference type="Proteomes" id="UP000006559"/>
    </source>
</evidence>
<reference evidence="1 2" key="1">
    <citation type="journal article" date="2006" name="Proc. Natl. Acad. Sci. U.S.A.">
        <title>Multireplicon genome architecture of Lactobacillus salivarius.</title>
        <authorList>
            <person name="Claesson M.J."/>
            <person name="Li Y."/>
            <person name="Leahy S."/>
            <person name="Canchaya C."/>
            <person name="van Pijkeren J.P."/>
            <person name="Cerdeno-Tarraga A.M."/>
            <person name="Parkhill J."/>
            <person name="Flynn S."/>
            <person name="O'Sullivan G.C."/>
            <person name="Collins J.K."/>
            <person name="Higgins D."/>
            <person name="Shanahan F."/>
            <person name="Fitzgerald G.F."/>
            <person name="van Sinderen D."/>
            <person name="O'Toole P.W."/>
        </authorList>
    </citation>
    <scope>NUCLEOTIDE SEQUENCE [LARGE SCALE GENOMIC DNA]</scope>
    <source>
        <strain evidence="1 2">UCC118</strain>
    </source>
</reference>
<name>A0JQI3_LIGS1</name>